<dbReference type="AlphaFoldDB" id="A0A844G2F6"/>
<dbReference type="CDD" id="cd00761">
    <property type="entry name" value="Glyco_tranf_GTA_type"/>
    <property type="match status" value="1"/>
</dbReference>
<dbReference type="SUPFAM" id="SSF53448">
    <property type="entry name" value="Nucleotide-diphospho-sugar transferases"/>
    <property type="match status" value="1"/>
</dbReference>
<organism evidence="3 4">
    <name type="scientific">Victivallis lenta</name>
    <dbReference type="NCBI Taxonomy" id="2606640"/>
    <lineage>
        <taxon>Bacteria</taxon>
        <taxon>Pseudomonadati</taxon>
        <taxon>Lentisphaerota</taxon>
        <taxon>Lentisphaeria</taxon>
        <taxon>Victivallales</taxon>
        <taxon>Victivallaceae</taxon>
        <taxon>Victivallis</taxon>
    </lineage>
</organism>
<keyword evidence="3" id="KW-0808">Transferase</keyword>
<dbReference type="InterPro" id="IPR001173">
    <property type="entry name" value="Glyco_trans_2-like"/>
</dbReference>
<dbReference type="PANTHER" id="PTHR43685">
    <property type="entry name" value="GLYCOSYLTRANSFERASE"/>
    <property type="match status" value="1"/>
</dbReference>
<sequence>MAAAVPAREGSSGFSCCTVCRSCRCCAMQNGRRTRSAGDAAGTRERCSDMQHSESETTMGDAVTQPEFSIVVPACNVGRYAKDMIASIRNQTDPDFEALLVVEESTDGTLEICRAETAGDARFRVISLPRSGSASNSRNYGIRHAAGKYLVFLDGDDWIEPESIGRFREAVREYGELDILFACGSEYGERPDGGCRYLGRFLNLDGADAGKIMTGNEAAVRVLRAGRLPSVCVCLSVYRREFLLEHALFQVPGMRHEDLEWVPRVWYFAERTAVLDYSFVNYRKHAGSVTTSLIPQSIHDIAAALDALFDFWFSHDASGELRRVWASHWLSVFFWYFYHPQYIVKFPEKDRREAFFEFFNRQGHRCREVARHAPRAKRLATPLLLLAWKTGWEYPVRCYFRYLYYPLIALKGKAAGK</sequence>
<feature type="domain" description="Glycosyltransferase 2-like" evidence="2">
    <location>
        <begin position="69"/>
        <end position="241"/>
    </location>
</feature>
<feature type="compositionally biased region" description="Basic and acidic residues" evidence="1">
    <location>
        <begin position="42"/>
        <end position="55"/>
    </location>
</feature>
<proteinExistence type="predicted"/>
<evidence type="ECO:0000313" key="3">
    <source>
        <dbReference type="EMBL" id="MST97343.1"/>
    </source>
</evidence>
<dbReference type="Proteomes" id="UP000435649">
    <property type="component" value="Unassembled WGS sequence"/>
</dbReference>
<feature type="region of interest" description="Disordered" evidence="1">
    <location>
        <begin position="37"/>
        <end position="61"/>
    </location>
</feature>
<dbReference type="Gene3D" id="3.90.550.10">
    <property type="entry name" value="Spore Coat Polysaccharide Biosynthesis Protein SpsA, Chain A"/>
    <property type="match status" value="1"/>
</dbReference>
<name>A0A844G2F6_9BACT</name>
<dbReference type="Pfam" id="PF00535">
    <property type="entry name" value="Glycos_transf_2"/>
    <property type="match status" value="1"/>
</dbReference>
<dbReference type="GO" id="GO:0016740">
    <property type="term" value="F:transferase activity"/>
    <property type="evidence" value="ECO:0007669"/>
    <property type="project" value="UniProtKB-KW"/>
</dbReference>
<protein>
    <submittedName>
        <fullName evidence="3">Glycosyltransferase family 2 protein</fullName>
    </submittedName>
</protein>
<keyword evidence="4" id="KW-1185">Reference proteome</keyword>
<gene>
    <name evidence="3" type="ORF">FYJ85_09845</name>
</gene>
<comment type="caution">
    <text evidence="3">The sequence shown here is derived from an EMBL/GenBank/DDBJ whole genome shotgun (WGS) entry which is preliminary data.</text>
</comment>
<reference evidence="3 4" key="1">
    <citation type="submission" date="2019-08" db="EMBL/GenBank/DDBJ databases">
        <title>In-depth cultivation of the pig gut microbiome towards novel bacterial diversity and tailored functional studies.</title>
        <authorList>
            <person name="Wylensek D."/>
            <person name="Hitch T.C.A."/>
            <person name="Clavel T."/>
        </authorList>
    </citation>
    <scope>NUCLEOTIDE SEQUENCE [LARGE SCALE GENOMIC DNA]</scope>
    <source>
        <strain evidence="3 4">BBE-744-WT-12</strain>
    </source>
</reference>
<evidence type="ECO:0000313" key="4">
    <source>
        <dbReference type="Proteomes" id="UP000435649"/>
    </source>
</evidence>
<dbReference type="PANTHER" id="PTHR43685:SF2">
    <property type="entry name" value="GLYCOSYLTRANSFERASE 2-LIKE DOMAIN-CONTAINING PROTEIN"/>
    <property type="match status" value="1"/>
</dbReference>
<dbReference type="InterPro" id="IPR029044">
    <property type="entry name" value="Nucleotide-diphossugar_trans"/>
</dbReference>
<evidence type="ECO:0000256" key="1">
    <source>
        <dbReference type="SAM" id="MobiDB-lite"/>
    </source>
</evidence>
<accession>A0A844G2F6</accession>
<evidence type="ECO:0000259" key="2">
    <source>
        <dbReference type="Pfam" id="PF00535"/>
    </source>
</evidence>
<dbReference type="InterPro" id="IPR050834">
    <property type="entry name" value="Glycosyltransf_2"/>
</dbReference>
<dbReference type="EMBL" id="VUNS01000009">
    <property type="protein sequence ID" value="MST97343.1"/>
    <property type="molecule type" value="Genomic_DNA"/>
</dbReference>